<protein>
    <recommendedName>
        <fullName evidence="10">Regulator of SigK</fullName>
    </recommendedName>
    <alternativeName>
        <fullName evidence="9">Sigma-K anti-sigma factor RskA</fullName>
    </alternativeName>
</protein>
<dbReference type="InterPro" id="IPR027383">
    <property type="entry name" value="Znf_put"/>
</dbReference>
<dbReference type="RefSeq" id="WP_203855877.1">
    <property type="nucleotide sequence ID" value="NZ_BAAAZQ010000002.1"/>
</dbReference>
<evidence type="ECO:0000256" key="8">
    <source>
        <dbReference type="ARBA" id="ARBA00023163"/>
    </source>
</evidence>
<feature type="transmembrane region" description="Helical" evidence="12">
    <location>
        <begin position="94"/>
        <end position="115"/>
    </location>
</feature>
<evidence type="ECO:0000256" key="12">
    <source>
        <dbReference type="SAM" id="Phobius"/>
    </source>
</evidence>
<comment type="caution">
    <text evidence="15">The sequence shown here is derived from an EMBL/GenBank/DDBJ whole genome shotgun (WGS) entry which is preliminary data.</text>
</comment>
<evidence type="ECO:0000256" key="1">
    <source>
        <dbReference type="ARBA" id="ARBA00004167"/>
    </source>
</evidence>
<accession>A0ABQ4EHK5</accession>
<comment type="subcellular location">
    <subcellularLocation>
        <location evidence="2">Cell membrane</location>
    </subcellularLocation>
    <subcellularLocation>
        <location evidence="1">Membrane</location>
        <topology evidence="1">Single-pass membrane protein</topology>
    </subcellularLocation>
</comment>
<keyword evidence="5 12" id="KW-1133">Transmembrane helix</keyword>
<keyword evidence="6" id="KW-0805">Transcription regulation</keyword>
<dbReference type="InterPro" id="IPR018764">
    <property type="entry name" value="RskA_C"/>
</dbReference>
<name>A0ABQ4EHK5_9ACTN</name>
<dbReference type="PANTHER" id="PTHR37461:SF1">
    <property type="entry name" value="ANTI-SIGMA-K FACTOR RSKA"/>
    <property type="match status" value="1"/>
</dbReference>
<gene>
    <name evidence="15" type="ORF">Pma05_07820</name>
</gene>
<evidence type="ECO:0000313" key="15">
    <source>
        <dbReference type="EMBL" id="GIG94209.1"/>
    </source>
</evidence>
<evidence type="ECO:0000256" key="9">
    <source>
        <dbReference type="ARBA" id="ARBA00029829"/>
    </source>
</evidence>
<dbReference type="Pfam" id="PF10099">
    <property type="entry name" value="RskA_C"/>
    <property type="match status" value="1"/>
</dbReference>
<evidence type="ECO:0000256" key="10">
    <source>
        <dbReference type="ARBA" id="ARBA00030803"/>
    </source>
</evidence>
<dbReference type="InterPro" id="IPR041916">
    <property type="entry name" value="Anti_sigma_zinc_sf"/>
</dbReference>
<evidence type="ECO:0000313" key="16">
    <source>
        <dbReference type="Proteomes" id="UP000621500"/>
    </source>
</evidence>
<keyword evidence="7 12" id="KW-0472">Membrane</keyword>
<sequence length="246" mass="25576">MSDIHTLVGAYVLDAVDDLERAAFDRHLADCPSCATEVGELLETAARLADGAWSVPPPRLRAEVLAQVSRTRQERPAPRPGRDGRSTVSRWRTVTAAAVAAAVLTVAAGVTSYLVQQQRVRDERAATVAARAELDRMQEILDEPDLVVRRGGLSFGGRLTVLTSPARDAGVALLAGAPPVPPDRAYQLWLMAGTTPRPAGVLTAGAGDDSAVLAGLSGMSAVAVTVEPASGSAQPTTDVLASVPLT</sequence>
<feature type="domain" description="Anti-sigma K factor RskA C-terminal" evidence="13">
    <location>
        <begin position="97"/>
        <end position="237"/>
    </location>
</feature>
<evidence type="ECO:0000259" key="13">
    <source>
        <dbReference type="Pfam" id="PF10099"/>
    </source>
</evidence>
<evidence type="ECO:0000256" key="3">
    <source>
        <dbReference type="ARBA" id="ARBA00022475"/>
    </source>
</evidence>
<dbReference type="Gene3D" id="1.10.10.1320">
    <property type="entry name" value="Anti-sigma factor, zinc-finger domain"/>
    <property type="match status" value="1"/>
</dbReference>
<feature type="compositionally biased region" description="Basic and acidic residues" evidence="11">
    <location>
        <begin position="71"/>
        <end position="85"/>
    </location>
</feature>
<evidence type="ECO:0000256" key="2">
    <source>
        <dbReference type="ARBA" id="ARBA00004236"/>
    </source>
</evidence>
<reference evidence="15 16" key="1">
    <citation type="submission" date="2021-01" db="EMBL/GenBank/DDBJ databases">
        <title>Whole genome shotgun sequence of Plantactinospora mayteni NBRC 109088.</title>
        <authorList>
            <person name="Komaki H."/>
            <person name="Tamura T."/>
        </authorList>
    </citation>
    <scope>NUCLEOTIDE SEQUENCE [LARGE SCALE GENOMIC DNA]</scope>
    <source>
        <strain evidence="15 16">NBRC 109088</strain>
    </source>
</reference>
<keyword evidence="16" id="KW-1185">Reference proteome</keyword>
<dbReference type="Proteomes" id="UP000621500">
    <property type="component" value="Unassembled WGS sequence"/>
</dbReference>
<evidence type="ECO:0000256" key="6">
    <source>
        <dbReference type="ARBA" id="ARBA00023015"/>
    </source>
</evidence>
<organism evidence="15 16">
    <name type="scientific">Plantactinospora mayteni</name>
    <dbReference type="NCBI Taxonomy" id="566021"/>
    <lineage>
        <taxon>Bacteria</taxon>
        <taxon>Bacillati</taxon>
        <taxon>Actinomycetota</taxon>
        <taxon>Actinomycetes</taxon>
        <taxon>Micromonosporales</taxon>
        <taxon>Micromonosporaceae</taxon>
        <taxon>Plantactinospora</taxon>
    </lineage>
</organism>
<keyword evidence="4 12" id="KW-0812">Transmembrane</keyword>
<evidence type="ECO:0000256" key="7">
    <source>
        <dbReference type="ARBA" id="ARBA00023136"/>
    </source>
</evidence>
<dbReference type="InterPro" id="IPR051474">
    <property type="entry name" value="Anti-sigma-K/W_factor"/>
</dbReference>
<keyword evidence="3" id="KW-1003">Cell membrane</keyword>
<evidence type="ECO:0000259" key="14">
    <source>
        <dbReference type="Pfam" id="PF13490"/>
    </source>
</evidence>
<dbReference type="Pfam" id="PF13490">
    <property type="entry name" value="zf-HC2"/>
    <property type="match status" value="1"/>
</dbReference>
<dbReference type="EMBL" id="BONX01000004">
    <property type="protein sequence ID" value="GIG94209.1"/>
    <property type="molecule type" value="Genomic_DNA"/>
</dbReference>
<dbReference type="PANTHER" id="PTHR37461">
    <property type="entry name" value="ANTI-SIGMA-K FACTOR RSKA"/>
    <property type="match status" value="1"/>
</dbReference>
<proteinExistence type="predicted"/>
<keyword evidence="8" id="KW-0804">Transcription</keyword>
<feature type="domain" description="Putative zinc-finger" evidence="14">
    <location>
        <begin position="3"/>
        <end position="35"/>
    </location>
</feature>
<evidence type="ECO:0000256" key="5">
    <source>
        <dbReference type="ARBA" id="ARBA00022989"/>
    </source>
</evidence>
<evidence type="ECO:0000256" key="4">
    <source>
        <dbReference type="ARBA" id="ARBA00022692"/>
    </source>
</evidence>
<evidence type="ECO:0000256" key="11">
    <source>
        <dbReference type="SAM" id="MobiDB-lite"/>
    </source>
</evidence>
<feature type="region of interest" description="Disordered" evidence="11">
    <location>
        <begin position="68"/>
        <end position="88"/>
    </location>
</feature>